<dbReference type="EMBL" id="JAYKXN010000005">
    <property type="protein sequence ID" value="KAK7285347.1"/>
    <property type="molecule type" value="Genomic_DNA"/>
</dbReference>
<comment type="caution">
    <text evidence="2">The sequence shown here is derived from an EMBL/GenBank/DDBJ whole genome shotgun (WGS) entry which is preliminary data.</text>
</comment>
<dbReference type="PANTHER" id="PTHR34798:SF1">
    <property type="entry name" value="TIC-LIKE PROTEIN"/>
    <property type="match status" value="1"/>
</dbReference>
<feature type="compositionally biased region" description="Polar residues" evidence="1">
    <location>
        <begin position="1017"/>
        <end position="1029"/>
    </location>
</feature>
<proteinExistence type="predicted"/>
<feature type="region of interest" description="Disordered" evidence="1">
    <location>
        <begin position="1017"/>
        <end position="1040"/>
    </location>
</feature>
<feature type="compositionally biased region" description="Polar residues" evidence="1">
    <location>
        <begin position="238"/>
        <end position="250"/>
    </location>
</feature>
<feature type="compositionally biased region" description="Basic and acidic residues" evidence="1">
    <location>
        <begin position="301"/>
        <end position="310"/>
    </location>
</feature>
<feature type="region of interest" description="Disordered" evidence="1">
    <location>
        <begin position="1084"/>
        <end position="1142"/>
    </location>
</feature>
<sequence length="1164" mass="125161">MIKNKGSEICIREVIEKPKEREHGKEHQLMRHQQQQHSSSSIMPSNSFPRRRHLPRSSSQEVQEALRLKRDRDWSKRRRAFNSHSNEEDGVENEQYDHDLQDSRVFSSDTASSASDRGRTLSSLPWKVTDEVISATVPRRTRSASVKRPHHYWVEEQSAEAVSPSFSNVSLPKKMKSIGLATGLPKATSLLVQEDIEIEIAELLYGLRASQNHESSYSQKHDSIDVVSLSMKKKVEDYSSSTLPPSNSAAESVRNENEQPAKTENPSTESQICHEIVSSKDGKEEVEEQNLNSGDGCGDVADGRSESKLEVDDDEPNSASTKGMFDVMGSNGQHKFEIDLMAPPPMSLSPERDNLLSSEYGMKVVDKVQSFFKKEKPLGEIEEVKIKFDLDNPNKHELEEMTVQSSSFPLSTAVSEKSSSVAPPGYTLETVLKTDRTTRSGSSSASQRANFILAQPRPMRCAFHHYIACNIFTHQQCLKTNVLLPLAISCGSVCDMKPNDVNQMHSAESVVVGKQSRKHSSAMNQNAAQEKVLAATSDCNLAALRSSGSANSIDSMTMKQLVLQQGRNSGSSGNLVHGPAFPFPPGQHQASVIKGTSQAGGSNSISSASSSNKFHNSAAGALGTSPLPAVAATMTFSYPNLAANDAPYVTIVPNTGYPFPFSTPLGASAAIRSANPAQSMPMLNGPLYPPPIFHPHQYPQQHPRSQPPVQPSYLNASPSAVSSSSLKQSQGTQANGNNSLISTAMQLQSSQKQHTSLSLSGKHETGIAGESAPSVASGTAYSQKNVFGQNVMIPAQPMTLSFMPSTTSDSVGGNSGNFGDKQQQQQSLKGGVEQLASQAFAISFAAYNGTNVPSNLNFLSMAQNPVIFQSLPDMTWQGYQAAGASHTTQQKLYSIIDGKSGGNSSNREDEKKATSGKPSTNGPTTLVFDNSSKSLNFVSSPMSGNWPNRSITSTATTTNLALSSNALNSQQSPQLLHLQQQHGVLQQQPAADTLYRASSTNATTAAKLVNTSPVYSQTQTRCKSSNQGSHSKHLGRNPGSQVLNTSIIASTTPTLQSFSQDQGSIQGHTQISFGGNYLSPLPLQGQQLFNNNQPLGKTVTGTPSSGGNLKMNSQGNRVSSSMNTPQVQQSENSPAGAGQKSLVCGRNVPSILSSCPSHLSELKY</sequence>
<feature type="region of interest" description="Disordered" evidence="1">
    <location>
        <begin position="803"/>
        <end position="830"/>
    </location>
</feature>
<evidence type="ECO:0000313" key="3">
    <source>
        <dbReference type="Proteomes" id="UP001359559"/>
    </source>
</evidence>
<protein>
    <submittedName>
        <fullName evidence="2">Uncharacterized protein</fullName>
    </submittedName>
</protein>
<dbReference type="AlphaFoldDB" id="A0AAN9P4R3"/>
<accession>A0AAN9P4R3</accession>
<dbReference type="InterPro" id="IPR039317">
    <property type="entry name" value="TIC"/>
</dbReference>
<name>A0AAN9P4R3_CLITE</name>
<feature type="region of interest" description="Disordered" evidence="1">
    <location>
        <begin position="237"/>
        <end position="322"/>
    </location>
</feature>
<organism evidence="2 3">
    <name type="scientific">Clitoria ternatea</name>
    <name type="common">Butterfly pea</name>
    <dbReference type="NCBI Taxonomy" id="43366"/>
    <lineage>
        <taxon>Eukaryota</taxon>
        <taxon>Viridiplantae</taxon>
        <taxon>Streptophyta</taxon>
        <taxon>Embryophyta</taxon>
        <taxon>Tracheophyta</taxon>
        <taxon>Spermatophyta</taxon>
        <taxon>Magnoliopsida</taxon>
        <taxon>eudicotyledons</taxon>
        <taxon>Gunneridae</taxon>
        <taxon>Pentapetalae</taxon>
        <taxon>rosids</taxon>
        <taxon>fabids</taxon>
        <taxon>Fabales</taxon>
        <taxon>Fabaceae</taxon>
        <taxon>Papilionoideae</taxon>
        <taxon>50 kb inversion clade</taxon>
        <taxon>NPAAA clade</taxon>
        <taxon>indigoferoid/millettioid clade</taxon>
        <taxon>Phaseoleae</taxon>
        <taxon>Clitoria</taxon>
    </lineage>
</organism>
<evidence type="ECO:0000313" key="2">
    <source>
        <dbReference type="EMBL" id="KAK7285347.1"/>
    </source>
</evidence>
<feature type="compositionally biased region" description="Polar residues" evidence="1">
    <location>
        <begin position="104"/>
        <end position="120"/>
    </location>
</feature>
<feature type="region of interest" description="Disordered" evidence="1">
    <location>
        <begin position="682"/>
        <end position="775"/>
    </location>
</feature>
<dbReference type="GO" id="GO:0042752">
    <property type="term" value="P:regulation of circadian rhythm"/>
    <property type="evidence" value="ECO:0007669"/>
    <property type="project" value="InterPro"/>
</dbReference>
<feature type="compositionally biased region" description="Polar residues" evidence="1">
    <location>
        <begin position="262"/>
        <end position="271"/>
    </location>
</feature>
<feature type="compositionally biased region" description="Low complexity" evidence="1">
    <location>
        <begin position="32"/>
        <end position="41"/>
    </location>
</feature>
<feature type="region of interest" description="Disordered" evidence="1">
    <location>
        <begin position="895"/>
        <end position="928"/>
    </location>
</feature>
<feature type="compositionally biased region" description="Polar residues" evidence="1">
    <location>
        <begin position="731"/>
        <end position="759"/>
    </location>
</feature>
<feature type="region of interest" description="Disordered" evidence="1">
    <location>
        <begin position="1"/>
        <end position="120"/>
    </location>
</feature>
<keyword evidence="3" id="KW-1185">Reference proteome</keyword>
<feature type="compositionally biased region" description="Polar residues" evidence="1">
    <location>
        <begin position="916"/>
        <end position="928"/>
    </location>
</feature>
<gene>
    <name evidence="2" type="ORF">RJT34_20116</name>
</gene>
<feature type="compositionally biased region" description="Basic and acidic residues" evidence="1">
    <location>
        <begin position="10"/>
        <end position="29"/>
    </location>
</feature>
<feature type="compositionally biased region" description="Polar residues" evidence="1">
    <location>
        <begin position="1084"/>
        <end position="1133"/>
    </location>
</feature>
<dbReference type="Proteomes" id="UP001359559">
    <property type="component" value="Unassembled WGS sequence"/>
</dbReference>
<dbReference type="GO" id="GO:0005634">
    <property type="term" value="C:nucleus"/>
    <property type="evidence" value="ECO:0007669"/>
    <property type="project" value="TreeGrafter"/>
</dbReference>
<evidence type="ECO:0000256" key="1">
    <source>
        <dbReference type="SAM" id="MobiDB-lite"/>
    </source>
</evidence>
<reference evidence="2 3" key="1">
    <citation type="submission" date="2024-01" db="EMBL/GenBank/DDBJ databases">
        <title>The genomes of 5 underutilized Papilionoideae crops provide insights into root nodulation and disease resistance.</title>
        <authorList>
            <person name="Yuan L."/>
        </authorList>
    </citation>
    <scope>NUCLEOTIDE SEQUENCE [LARGE SCALE GENOMIC DNA]</scope>
    <source>
        <strain evidence="2">LY-2023</strain>
        <tissue evidence="2">Leaf</tissue>
    </source>
</reference>
<feature type="compositionally biased region" description="Polar residues" evidence="1">
    <location>
        <begin position="803"/>
        <end position="812"/>
    </location>
</feature>
<feature type="compositionally biased region" description="Low complexity" evidence="1">
    <location>
        <begin position="712"/>
        <end position="730"/>
    </location>
</feature>
<dbReference type="PANTHER" id="PTHR34798">
    <property type="entry name" value="PROTEIN TIME FOR COFFEE"/>
    <property type="match status" value="1"/>
</dbReference>
<feature type="compositionally biased region" description="Basic and acidic residues" evidence="1">
    <location>
        <begin position="64"/>
        <end position="74"/>
    </location>
</feature>